<keyword evidence="3 6" id="KW-0238">DNA-binding</keyword>
<dbReference type="CDD" id="cd00059">
    <property type="entry name" value="FH_FOX"/>
    <property type="match status" value="1"/>
</dbReference>
<dbReference type="AlphaFoldDB" id="A0A642UMB4"/>
<dbReference type="PRINTS" id="PR00053">
    <property type="entry name" value="FORKHEAD"/>
</dbReference>
<proteinExistence type="predicted"/>
<dbReference type="SMART" id="SM00240">
    <property type="entry name" value="FHA"/>
    <property type="match status" value="1"/>
</dbReference>
<keyword evidence="2" id="KW-0805">Transcription regulation</keyword>
<reference evidence="10 11" key="1">
    <citation type="submission" date="2019-07" db="EMBL/GenBank/DDBJ databases">
        <title>Genome assembly of two rare yeast pathogens: Diutina rugosa and Trichomonascus ciferrii.</title>
        <authorList>
            <person name="Mixao V."/>
            <person name="Saus E."/>
            <person name="Hansen A."/>
            <person name="Lass-Flor C."/>
            <person name="Gabaldon T."/>
        </authorList>
    </citation>
    <scope>NUCLEOTIDE SEQUENCE [LARGE SCALE GENOMIC DNA]</scope>
    <source>
        <strain evidence="10 11">CBS 613</strain>
    </source>
</reference>
<dbReference type="GO" id="GO:0000981">
    <property type="term" value="F:DNA-binding transcription factor activity, RNA polymerase II-specific"/>
    <property type="evidence" value="ECO:0007669"/>
    <property type="project" value="TreeGrafter"/>
</dbReference>
<dbReference type="InterPro" id="IPR001766">
    <property type="entry name" value="Fork_head_dom"/>
</dbReference>
<dbReference type="OrthoDB" id="5954824at2759"/>
<dbReference type="SUPFAM" id="SSF49879">
    <property type="entry name" value="SMAD/FHA domain"/>
    <property type="match status" value="1"/>
</dbReference>
<name>A0A642UMB4_DIURU</name>
<dbReference type="SMART" id="SM00339">
    <property type="entry name" value="FH"/>
    <property type="match status" value="1"/>
</dbReference>
<feature type="region of interest" description="Disordered" evidence="7">
    <location>
        <begin position="1"/>
        <end position="24"/>
    </location>
</feature>
<evidence type="ECO:0000256" key="1">
    <source>
        <dbReference type="ARBA" id="ARBA00004123"/>
    </source>
</evidence>
<evidence type="ECO:0000256" key="5">
    <source>
        <dbReference type="ARBA" id="ARBA00023242"/>
    </source>
</evidence>
<dbReference type="PROSITE" id="PS00657">
    <property type="entry name" value="FORK_HEAD_1"/>
    <property type="match status" value="1"/>
</dbReference>
<dbReference type="EMBL" id="SWFT01000101">
    <property type="protein sequence ID" value="KAA8901627.1"/>
    <property type="molecule type" value="Genomic_DNA"/>
</dbReference>
<comment type="subcellular location">
    <subcellularLocation>
        <location evidence="1 6">Nucleus</location>
    </subcellularLocation>
</comment>
<feature type="compositionally biased region" description="Low complexity" evidence="7">
    <location>
        <begin position="392"/>
        <end position="402"/>
    </location>
</feature>
<dbReference type="OMA" id="WISSHYA"/>
<dbReference type="InterPro" id="IPR036390">
    <property type="entry name" value="WH_DNA-bd_sf"/>
</dbReference>
<evidence type="ECO:0000256" key="6">
    <source>
        <dbReference type="PROSITE-ProRule" id="PRU00089"/>
    </source>
</evidence>
<evidence type="ECO:0000256" key="3">
    <source>
        <dbReference type="ARBA" id="ARBA00023125"/>
    </source>
</evidence>
<evidence type="ECO:0000256" key="4">
    <source>
        <dbReference type="ARBA" id="ARBA00023163"/>
    </source>
</evidence>
<feature type="domain" description="FHA" evidence="8">
    <location>
        <begin position="85"/>
        <end position="144"/>
    </location>
</feature>
<dbReference type="FunFam" id="1.10.10.10:FF:000030">
    <property type="entry name" value="Forkhead box protein K2"/>
    <property type="match status" value="1"/>
</dbReference>
<evidence type="ECO:0000259" key="9">
    <source>
        <dbReference type="PROSITE" id="PS50039"/>
    </source>
</evidence>
<gene>
    <name evidence="10" type="ORF">DIURU_003155</name>
</gene>
<dbReference type="GeneID" id="54781806"/>
<feature type="compositionally biased region" description="Low complexity" evidence="7">
    <location>
        <begin position="592"/>
        <end position="609"/>
    </location>
</feature>
<organism evidence="10 11">
    <name type="scientific">Diutina rugosa</name>
    <name type="common">Yeast</name>
    <name type="synonym">Candida rugosa</name>
    <dbReference type="NCBI Taxonomy" id="5481"/>
    <lineage>
        <taxon>Eukaryota</taxon>
        <taxon>Fungi</taxon>
        <taxon>Dikarya</taxon>
        <taxon>Ascomycota</taxon>
        <taxon>Saccharomycotina</taxon>
        <taxon>Pichiomycetes</taxon>
        <taxon>Debaryomycetaceae</taxon>
        <taxon>Diutina</taxon>
    </lineage>
</organism>
<feature type="compositionally biased region" description="Polar residues" evidence="7">
    <location>
        <begin position="449"/>
        <end position="462"/>
    </location>
</feature>
<dbReference type="Gene3D" id="2.60.200.20">
    <property type="match status" value="1"/>
</dbReference>
<dbReference type="GO" id="GO:0000978">
    <property type="term" value="F:RNA polymerase II cis-regulatory region sequence-specific DNA binding"/>
    <property type="evidence" value="ECO:0007669"/>
    <property type="project" value="TreeGrafter"/>
</dbReference>
<sequence length="693" mass="75178">MDKLVPRKRAPSELDADPHGDPQELAQFSDPQEMLAAVISTLQTPDDATNVALTYANDKSNVTEVQAYAKIAGHDWTYYVKSLAISIGRNTEGAPSGAPQVEIDLGPAKVVSRQHASITYNLDLRCWEFKVFGRNGARVDGTKITPSPSGVVTPTPLQSGAILDIGGTQMIFILPDSPPKINRKMLTKCLARYKEVAQKSDNGYYKHQPIKPFQMFDNGHLASANAINTTAAVSATSLQNNLDQDLSKEESKDIKPPYSYATMITQAILSNEDGVLSLSEIYDWISSHYAYYKYSKTGWQNSIRHNLSLNKAFEKVPRRPNEPGKGMKWQISESYKQEFLKNISNGQHSKSRRGSSVSRQLHLHLAMHKQLPESSKYYDKQLQAHPPKDANQSPVSAPGQPQQQPPPHPQQLPPQNAQFQFPPGMYQAPLPAHQGPTAPPPQQLGAQYPQFQPTHSRTNSLPKISPQQIPQSQPYPPYQQLGSAQFFPHHQRGSSFGSTMPGSFPGGPLSNTPQGPSMFASLQSTGLSSPLRQAQGDSGTTPKLRKVGNSGVGTPSAAGVSTMFNLPPPTTTNGMPVQALSSSLAPSTNADSTNNPSQSTSATSATSAGADIGFASPKKVAQLEAFTPERGPKLGQNNKDGQLRVNAPSQSSPAFWNFVQFSTPNGQTPLRKPSDEGDQGSPTMRKLKEKDDA</sequence>
<feature type="compositionally biased region" description="Pro residues" evidence="7">
    <location>
        <begin position="403"/>
        <end position="412"/>
    </location>
</feature>
<feature type="region of interest" description="Disordered" evidence="7">
    <location>
        <begin position="621"/>
        <end position="693"/>
    </location>
</feature>
<dbReference type="RefSeq" id="XP_034012064.1">
    <property type="nucleotide sequence ID" value="XM_034155886.1"/>
</dbReference>
<feature type="DNA-binding region" description="Fork-head" evidence="6">
    <location>
        <begin position="255"/>
        <end position="353"/>
    </location>
</feature>
<dbReference type="VEuPathDB" id="FungiDB:DIURU_003155"/>
<comment type="caution">
    <text evidence="10">The sequence shown here is derived from an EMBL/GenBank/DDBJ whole genome shotgun (WGS) entry which is preliminary data.</text>
</comment>
<feature type="compositionally biased region" description="Polar residues" evidence="7">
    <location>
        <begin position="509"/>
        <end position="541"/>
    </location>
</feature>
<feature type="domain" description="Fork-head" evidence="9">
    <location>
        <begin position="255"/>
        <end position="353"/>
    </location>
</feature>
<feature type="compositionally biased region" description="Basic and acidic residues" evidence="7">
    <location>
        <begin position="1"/>
        <end position="22"/>
    </location>
</feature>
<evidence type="ECO:0000313" key="10">
    <source>
        <dbReference type="EMBL" id="KAA8901627.1"/>
    </source>
</evidence>
<dbReference type="InterPro" id="IPR030456">
    <property type="entry name" value="TF_fork_head_CS_2"/>
</dbReference>
<feature type="compositionally biased region" description="Polar residues" evidence="7">
    <location>
        <begin position="571"/>
        <end position="591"/>
    </location>
</feature>
<feature type="region of interest" description="Disordered" evidence="7">
    <location>
        <begin position="382"/>
        <end position="609"/>
    </location>
</feature>
<dbReference type="Proteomes" id="UP000449547">
    <property type="component" value="Unassembled WGS sequence"/>
</dbReference>
<dbReference type="PANTHER" id="PTHR45881:SF1">
    <property type="entry name" value="FORK HEAD PROTEIN HOMOLOG 2"/>
    <property type="match status" value="1"/>
</dbReference>
<evidence type="ECO:0000313" key="11">
    <source>
        <dbReference type="Proteomes" id="UP000449547"/>
    </source>
</evidence>
<keyword evidence="5 6" id="KW-0539">Nucleus</keyword>
<feature type="compositionally biased region" description="Polar residues" evidence="7">
    <location>
        <begin position="647"/>
        <end position="668"/>
    </location>
</feature>
<evidence type="ECO:0000259" key="8">
    <source>
        <dbReference type="PROSITE" id="PS50006"/>
    </source>
</evidence>
<dbReference type="PROSITE" id="PS00658">
    <property type="entry name" value="FORK_HEAD_2"/>
    <property type="match status" value="1"/>
</dbReference>
<dbReference type="InterPro" id="IPR018122">
    <property type="entry name" value="TF_fork_head_CS_1"/>
</dbReference>
<dbReference type="GO" id="GO:2000221">
    <property type="term" value="P:negative regulation of pseudohyphal growth"/>
    <property type="evidence" value="ECO:0007669"/>
    <property type="project" value="UniProtKB-ARBA"/>
</dbReference>
<dbReference type="CDD" id="cd22701">
    <property type="entry name" value="FHA_FKH1-like"/>
    <property type="match status" value="1"/>
</dbReference>
<dbReference type="InterPro" id="IPR000253">
    <property type="entry name" value="FHA_dom"/>
</dbReference>
<evidence type="ECO:0008006" key="12">
    <source>
        <dbReference type="Google" id="ProtNLM"/>
    </source>
</evidence>
<evidence type="ECO:0000256" key="2">
    <source>
        <dbReference type="ARBA" id="ARBA00023015"/>
    </source>
</evidence>
<dbReference type="InterPro" id="IPR036388">
    <property type="entry name" value="WH-like_DNA-bd_sf"/>
</dbReference>
<dbReference type="Pfam" id="PF00250">
    <property type="entry name" value="Forkhead"/>
    <property type="match status" value="1"/>
</dbReference>
<dbReference type="Gene3D" id="1.10.10.10">
    <property type="entry name" value="Winged helix-like DNA-binding domain superfamily/Winged helix DNA-binding domain"/>
    <property type="match status" value="1"/>
</dbReference>
<dbReference type="PANTHER" id="PTHR45881">
    <property type="entry name" value="CHECKPOINT SUPPRESSOR 1-LIKE, ISOFORM A-RELATED"/>
    <property type="match status" value="1"/>
</dbReference>
<keyword evidence="11" id="KW-1185">Reference proteome</keyword>
<dbReference type="SUPFAM" id="SSF46785">
    <property type="entry name" value="Winged helix' DNA-binding domain"/>
    <property type="match status" value="1"/>
</dbReference>
<dbReference type="InterPro" id="IPR008984">
    <property type="entry name" value="SMAD_FHA_dom_sf"/>
</dbReference>
<dbReference type="PROSITE" id="PS50039">
    <property type="entry name" value="FORK_HEAD_3"/>
    <property type="match status" value="1"/>
</dbReference>
<dbReference type="Pfam" id="PF00498">
    <property type="entry name" value="FHA"/>
    <property type="match status" value="1"/>
</dbReference>
<keyword evidence="4" id="KW-0804">Transcription</keyword>
<accession>A0A642UMB4</accession>
<dbReference type="GO" id="GO:0005634">
    <property type="term" value="C:nucleus"/>
    <property type="evidence" value="ECO:0007669"/>
    <property type="project" value="UniProtKB-SubCell"/>
</dbReference>
<evidence type="ECO:0000256" key="7">
    <source>
        <dbReference type="SAM" id="MobiDB-lite"/>
    </source>
</evidence>
<dbReference type="PROSITE" id="PS50006">
    <property type="entry name" value="FHA_DOMAIN"/>
    <property type="match status" value="1"/>
</dbReference>
<protein>
    <recommendedName>
        <fullName evidence="12">Fork-head domain-containing protein</fullName>
    </recommendedName>
</protein>